<name>A0A9D1DQD0_9FIRM</name>
<dbReference type="EMBL" id="DVHF01000064">
    <property type="protein sequence ID" value="HIR57119.1"/>
    <property type="molecule type" value="Genomic_DNA"/>
</dbReference>
<reference evidence="1" key="1">
    <citation type="submission" date="2020-10" db="EMBL/GenBank/DDBJ databases">
        <authorList>
            <person name="Gilroy R."/>
        </authorList>
    </citation>
    <scope>NUCLEOTIDE SEQUENCE</scope>
    <source>
        <strain evidence="1">ChiSjej1B19-7085</strain>
    </source>
</reference>
<gene>
    <name evidence="1" type="ORF">IAA54_05570</name>
</gene>
<organism evidence="1 2">
    <name type="scientific">Candidatus Gallacutalibacter pullicola</name>
    <dbReference type="NCBI Taxonomy" id="2840830"/>
    <lineage>
        <taxon>Bacteria</taxon>
        <taxon>Bacillati</taxon>
        <taxon>Bacillota</taxon>
        <taxon>Clostridia</taxon>
        <taxon>Eubacteriales</taxon>
        <taxon>Candidatus Gallacutalibacter</taxon>
    </lineage>
</organism>
<evidence type="ECO:0000313" key="2">
    <source>
        <dbReference type="Proteomes" id="UP000886785"/>
    </source>
</evidence>
<dbReference type="Proteomes" id="UP000886785">
    <property type="component" value="Unassembled WGS sequence"/>
</dbReference>
<reference evidence="1" key="2">
    <citation type="journal article" date="2021" name="PeerJ">
        <title>Extensive microbial diversity within the chicken gut microbiome revealed by metagenomics and culture.</title>
        <authorList>
            <person name="Gilroy R."/>
            <person name="Ravi A."/>
            <person name="Getino M."/>
            <person name="Pursley I."/>
            <person name="Horton D.L."/>
            <person name="Alikhan N.F."/>
            <person name="Baker D."/>
            <person name="Gharbi K."/>
            <person name="Hall N."/>
            <person name="Watson M."/>
            <person name="Adriaenssens E.M."/>
            <person name="Foster-Nyarko E."/>
            <person name="Jarju S."/>
            <person name="Secka A."/>
            <person name="Antonio M."/>
            <person name="Oren A."/>
            <person name="Chaudhuri R.R."/>
            <person name="La Ragione R."/>
            <person name="Hildebrand F."/>
            <person name="Pallen M.J."/>
        </authorList>
    </citation>
    <scope>NUCLEOTIDE SEQUENCE</scope>
    <source>
        <strain evidence="1">ChiSjej1B19-7085</strain>
    </source>
</reference>
<sequence length="54" mass="6234">MKERIVDFQSSAAALYDGGWRAADKEDLILEYDLYEDDAEKICELLAEYEQGEN</sequence>
<evidence type="ECO:0000313" key="1">
    <source>
        <dbReference type="EMBL" id="HIR57119.1"/>
    </source>
</evidence>
<accession>A0A9D1DQD0</accession>
<protein>
    <submittedName>
        <fullName evidence="1">Uncharacterized protein</fullName>
    </submittedName>
</protein>
<comment type="caution">
    <text evidence="1">The sequence shown here is derived from an EMBL/GenBank/DDBJ whole genome shotgun (WGS) entry which is preliminary data.</text>
</comment>
<dbReference type="AlphaFoldDB" id="A0A9D1DQD0"/>
<proteinExistence type="predicted"/>